<dbReference type="SMR" id="A0A0R0IY45"/>
<proteinExistence type="predicted"/>
<gene>
    <name evidence="3" type="primary">LOC100527419</name>
    <name evidence="2" type="ORF">GLYMA_08G216100</name>
</gene>
<evidence type="ECO:0000313" key="4">
    <source>
        <dbReference type="Proteomes" id="UP000008827"/>
    </source>
</evidence>
<name>A0A0R0IY45_SOYBN</name>
<evidence type="ECO:0000313" key="3">
    <source>
        <dbReference type="EnsemblPlants" id="KRH44516"/>
    </source>
</evidence>
<feature type="region of interest" description="Disordered" evidence="1">
    <location>
        <begin position="100"/>
        <end position="123"/>
    </location>
</feature>
<dbReference type="PaxDb" id="3847-GLYMA08G23110.2"/>
<reference evidence="3" key="2">
    <citation type="submission" date="2018-02" db="UniProtKB">
        <authorList>
            <consortium name="EnsemblPlants"/>
        </authorList>
    </citation>
    <scope>IDENTIFICATION</scope>
    <source>
        <strain evidence="3">Williams 82</strain>
    </source>
</reference>
<dbReference type="EnsemblPlants" id="KRH44516">
    <property type="protein sequence ID" value="KRH44516"/>
    <property type="gene ID" value="GLYMA_08G216100"/>
</dbReference>
<reference evidence="2" key="3">
    <citation type="submission" date="2018-07" db="EMBL/GenBank/DDBJ databases">
        <title>WGS assembly of Glycine max.</title>
        <authorList>
            <person name="Schmutz J."/>
            <person name="Cannon S."/>
            <person name="Schlueter J."/>
            <person name="Ma J."/>
            <person name="Mitros T."/>
            <person name="Nelson W."/>
            <person name="Hyten D."/>
            <person name="Song Q."/>
            <person name="Thelen J."/>
            <person name="Cheng J."/>
            <person name="Xu D."/>
            <person name="Hellsten U."/>
            <person name="May G."/>
            <person name="Yu Y."/>
            <person name="Sakurai T."/>
            <person name="Umezawa T."/>
            <person name="Bhattacharyya M."/>
            <person name="Sandhu D."/>
            <person name="Valliyodan B."/>
            <person name="Lindquist E."/>
            <person name="Peto M."/>
            <person name="Grant D."/>
            <person name="Shu S."/>
            <person name="Goodstein D."/>
            <person name="Barry K."/>
            <person name="Futrell-Griggs M."/>
            <person name="Abernathy B."/>
            <person name="Du J."/>
            <person name="Tian Z."/>
            <person name="Zhu L."/>
            <person name="Gill N."/>
            <person name="Joshi T."/>
            <person name="Libault M."/>
            <person name="Sethuraman A."/>
            <person name="Zhang X."/>
            <person name="Shinozaki K."/>
            <person name="Nguyen H."/>
            <person name="Wing R."/>
            <person name="Cregan P."/>
            <person name="Specht J."/>
            <person name="Grimwood J."/>
            <person name="Rokhsar D."/>
            <person name="Stacey G."/>
            <person name="Shoemaker R."/>
            <person name="Jackson S."/>
        </authorList>
    </citation>
    <scope>NUCLEOTIDE SEQUENCE</scope>
    <source>
        <tissue evidence="2">Callus</tissue>
    </source>
</reference>
<dbReference type="STRING" id="3847.A0A0R0IY45"/>
<dbReference type="Proteomes" id="UP000008827">
    <property type="component" value="Chromosome 8"/>
</dbReference>
<protein>
    <submittedName>
        <fullName evidence="2 3">Uncharacterized protein</fullName>
    </submittedName>
</protein>
<evidence type="ECO:0000256" key="1">
    <source>
        <dbReference type="SAM" id="MobiDB-lite"/>
    </source>
</evidence>
<evidence type="ECO:0000313" key="2">
    <source>
        <dbReference type="EMBL" id="KRH44516.1"/>
    </source>
</evidence>
<organism evidence="2">
    <name type="scientific">Glycine max</name>
    <name type="common">Soybean</name>
    <name type="synonym">Glycine hispida</name>
    <dbReference type="NCBI Taxonomy" id="3847"/>
    <lineage>
        <taxon>Eukaryota</taxon>
        <taxon>Viridiplantae</taxon>
        <taxon>Streptophyta</taxon>
        <taxon>Embryophyta</taxon>
        <taxon>Tracheophyta</taxon>
        <taxon>Spermatophyta</taxon>
        <taxon>Magnoliopsida</taxon>
        <taxon>eudicotyledons</taxon>
        <taxon>Gunneridae</taxon>
        <taxon>Pentapetalae</taxon>
        <taxon>rosids</taxon>
        <taxon>fabids</taxon>
        <taxon>Fabales</taxon>
        <taxon>Fabaceae</taxon>
        <taxon>Papilionoideae</taxon>
        <taxon>50 kb inversion clade</taxon>
        <taxon>NPAAA clade</taxon>
        <taxon>indigoferoid/millettioid clade</taxon>
        <taxon>Phaseoleae</taxon>
        <taxon>Glycine</taxon>
        <taxon>Glycine subgen. Soja</taxon>
    </lineage>
</organism>
<dbReference type="AlphaFoldDB" id="A0A0R0IY45"/>
<dbReference type="GeneID" id="100527419"/>
<dbReference type="RefSeq" id="NP_001235808.2">
    <property type="nucleotide sequence ID" value="NM_001248879.2"/>
</dbReference>
<feature type="region of interest" description="Disordered" evidence="1">
    <location>
        <begin position="29"/>
        <end position="62"/>
    </location>
</feature>
<reference evidence="2 3" key="1">
    <citation type="journal article" date="2010" name="Nature">
        <title>Genome sequence of the palaeopolyploid soybean.</title>
        <authorList>
            <person name="Schmutz J."/>
            <person name="Cannon S.B."/>
            <person name="Schlueter J."/>
            <person name="Ma J."/>
            <person name="Mitros T."/>
            <person name="Nelson W."/>
            <person name="Hyten D.L."/>
            <person name="Song Q."/>
            <person name="Thelen J.J."/>
            <person name="Cheng J."/>
            <person name="Xu D."/>
            <person name="Hellsten U."/>
            <person name="May G.D."/>
            <person name="Yu Y."/>
            <person name="Sakurai T."/>
            <person name="Umezawa T."/>
            <person name="Bhattacharyya M.K."/>
            <person name="Sandhu D."/>
            <person name="Valliyodan B."/>
            <person name="Lindquist E."/>
            <person name="Peto M."/>
            <person name="Grant D."/>
            <person name="Shu S."/>
            <person name="Goodstein D."/>
            <person name="Barry K."/>
            <person name="Futrell-Griggs M."/>
            <person name="Abernathy B."/>
            <person name="Du J."/>
            <person name="Tian Z."/>
            <person name="Zhu L."/>
            <person name="Gill N."/>
            <person name="Joshi T."/>
            <person name="Libault M."/>
            <person name="Sethuraman A."/>
            <person name="Zhang X.-C."/>
            <person name="Shinozaki K."/>
            <person name="Nguyen H.T."/>
            <person name="Wing R.A."/>
            <person name="Cregan P."/>
            <person name="Specht J."/>
            <person name="Grimwood J."/>
            <person name="Rokhsar D."/>
            <person name="Stacey G."/>
            <person name="Shoemaker R.C."/>
            <person name="Jackson S.A."/>
        </authorList>
    </citation>
    <scope>NUCLEOTIDE SEQUENCE [LARGE SCALE GENOMIC DNA]</scope>
    <source>
        <strain evidence="3">cv. Williams 82</strain>
        <tissue evidence="2">Callus</tissue>
    </source>
</reference>
<feature type="compositionally biased region" description="Polar residues" evidence="1">
    <location>
        <begin position="29"/>
        <end position="57"/>
    </location>
</feature>
<dbReference type="Gramene" id="KRH44516">
    <property type="protein sequence ID" value="KRH44516"/>
    <property type="gene ID" value="GLYMA_08G216100"/>
</dbReference>
<sequence length="151" mass="17588">MALVLRLGSRSRRRSVLFFSTNSNSPLSSLFNDNLKQSSPSNTTRSSFRTPPNSQPGFTDDINKNLHEFRARTTAPPPQQTSFQKQTIRDYLRRNFDQLDQNQTETAKKASRQRLSVEEKLGMLRPEETKKDWFSVSERPGMMRKMEEEEE</sequence>
<accession>A0A0R0IY45</accession>
<dbReference type="EMBL" id="CM000841">
    <property type="protein sequence ID" value="KRH44516.1"/>
    <property type="molecule type" value="Genomic_DNA"/>
</dbReference>
<keyword evidence="4" id="KW-1185">Reference proteome</keyword>